<accession>A0ABD5PSA5</accession>
<dbReference type="SUPFAM" id="SSF46785">
    <property type="entry name" value="Winged helix' DNA-binding domain"/>
    <property type="match status" value="1"/>
</dbReference>
<evidence type="ECO:0000313" key="2">
    <source>
        <dbReference type="Proteomes" id="UP001595898"/>
    </source>
</evidence>
<sequence length="80" mass="9001">MTVTTDDLERTDAEVRVPPAIDAPRAKLVYLCLDLLGAQTVDDLQRVTNVPKLSLYSILRLLEREDVVRTDGDEYRIADA</sequence>
<evidence type="ECO:0000313" key="1">
    <source>
        <dbReference type="EMBL" id="MFC4543465.1"/>
    </source>
</evidence>
<dbReference type="AlphaFoldDB" id="A0ABD5PSA5"/>
<protein>
    <submittedName>
        <fullName evidence="1">Helix-turn-helix domain-containing protein</fullName>
    </submittedName>
</protein>
<comment type="caution">
    <text evidence="1">The sequence shown here is derived from an EMBL/GenBank/DDBJ whole genome shotgun (WGS) entry which is preliminary data.</text>
</comment>
<keyword evidence="2" id="KW-1185">Reference proteome</keyword>
<organism evidence="1 2">
    <name type="scientific">Halosolutus amylolyticus</name>
    <dbReference type="NCBI Taxonomy" id="2932267"/>
    <lineage>
        <taxon>Archaea</taxon>
        <taxon>Methanobacteriati</taxon>
        <taxon>Methanobacteriota</taxon>
        <taxon>Stenosarchaea group</taxon>
        <taxon>Halobacteria</taxon>
        <taxon>Halobacteriales</taxon>
        <taxon>Natrialbaceae</taxon>
        <taxon>Halosolutus</taxon>
    </lineage>
</organism>
<dbReference type="EMBL" id="JBHSFA010000007">
    <property type="protein sequence ID" value="MFC4543465.1"/>
    <property type="molecule type" value="Genomic_DNA"/>
</dbReference>
<reference evidence="1 2" key="1">
    <citation type="journal article" date="2019" name="Int. J. Syst. Evol. Microbiol.">
        <title>The Global Catalogue of Microorganisms (GCM) 10K type strain sequencing project: providing services to taxonomists for standard genome sequencing and annotation.</title>
        <authorList>
            <consortium name="The Broad Institute Genomics Platform"/>
            <consortium name="The Broad Institute Genome Sequencing Center for Infectious Disease"/>
            <person name="Wu L."/>
            <person name="Ma J."/>
        </authorList>
    </citation>
    <scope>NUCLEOTIDE SEQUENCE [LARGE SCALE GENOMIC DNA]</scope>
    <source>
        <strain evidence="1 2">WLHS5</strain>
    </source>
</reference>
<name>A0ABD5PSA5_9EURY</name>
<dbReference type="RefSeq" id="WP_250139860.1">
    <property type="nucleotide sequence ID" value="NZ_JALIQP010000002.1"/>
</dbReference>
<dbReference type="InterPro" id="IPR036390">
    <property type="entry name" value="WH_DNA-bd_sf"/>
</dbReference>
<gene>
    <name evidence="1" type="ORF">ACFO5R_16155</name>
</gene>
<dbReference type="Proteomes" id="UP001595898">
    <property type="component" value="Unassembled WGS sequence"/>
</dbReference>
<proteinExistence type="predicted"/>